<dbReference type="GO" id="GO:0016829">
    <property type="term" value="F:lyase activity"/>
    <property type="evidence" value="ECO:0007669"/>
    <property type="project" value="UniProtKB-KW"/>
</dbReference>
<dbReference type="InterPro" id="IPR040442">
    <property type="entry name" value="Pyrv_kinase-like_dom_sf"/>
</dbReference>
<dbReference type="GO" id="GO:0046872">
    <property type="term" value="F:metal ion binding"/>
    <property type="evidence" value="ECO:0007669"/>
    <property type="project" value="UniProtKB-KW"/>
</dbReference>
<name>A0A1H6J3Q9_9GAMM</name>
<dbReference type="CDD" id="cd00377">
    <property type="entry name" value="ICL_PEPM"/>
    <property type="match status" value="1"/>
</dbReference>
<keyword evidence="3" id="KW-1185">Reference proteome</keyword>
<organism evidence="2 3">
    <name type="scientific">Rheinheimera pacifica</name>
    <dbReference type="NCBI Taxonomy" id="173990"/>
    <lineage>
        <taxon>Bacteria</taxon>
        <taxon>Pseudomonadati</taxon>
        <taxon>Pseudomonadota</taxon>
        <taxon>Gammaproteobacteria</taxon>
        <taxon>Chromatiales</taxon>
        <taxon>Chromatiaceae</taxon>
        <taxon>Rheinheimera</taxon>
    </lineage>
</organism>
<accession>A0A1H6J3Q9</accession>
<dbReference type="STRING" id="173990.SAMN05660691_00184"/>
<dbReference type="EMBL" id="FNXF01000001">
    <property type="protein sequence ID" value="SEH56570.1"/>
    <property type="molecule type" value="Genomic_DNA"/>
</dbReference>
<dbReference type="Gene3D" id="3.20.20.60">
    <property type="entry name" value="Phosphoenolpyruvate-binding domains"/>
    <property type="match status" value="1"/>
</dbReference>
<dbReference type="AlphaFoldDB" id="A0A1H6J3Q9"/>
<dbReference type="OrthoDB" id="9780430at2"/>
<dbReference type="SUPFAM" id="SSF51621">
    <property type="entry name" value="Phosphoenolpyruvate/pyruvate domain"/>
    <property type="match status" value="1"/>
</dbReference>
<evidence type="ECO:0000256" key="1">
    <source>
        <dbReference type="ARBA" id="ARBA00022723"/>
    </source>
</evidence>
<dbReference type="InterPro" id="IPR039556">
    <property type="entry name" value="ICL/PEPM"/>
</dbReference>
<dbReference type="InterPro" id="IPR015813">
    <property type="entry name" value="Pyrv/PenolPyrv_kinase-like_dom"/>
</dbReference>
<keyword evidence="1" id="KW-0479">Metal-binding</keyword>
<proteinExistence type="predicted"/>
<reference evidence="3" key="1">
    <citation type="submission" date="2016-10" db="EMBL/GenBank/DDBJ databases">
        <authorList>
            <person name="Varghese N."/>
            <person name="Submissions S."/>
        </authorList>
    </citation>
    <scope>NUCLEOTIDE SEQUENCE [LARGE SCALE GENOMIC DNA]</scope>
    <source>
        <strain evidence="3">DSM 17616</strain>
    </source>
</reference>
<evidence type="ECO:0000313" key="2">
    <source>
        <dbReference type="EMBL" id="SEH56570.1"/>
    </source>
</evidence>
<evidence type="ECO:0000313" key="3">
    <source>
        <dbReference type="Proteomes" id="UP000199371"/>
    </source>
</evidence>
<keyword evidence="2" id="KW-0456">Lyase</keyword>
<gene>
    <name evidence="2" type="ORF">SAMN05660691_00184</name>
</gene>
<protein>
    <submittedName>
        <fullName evidence="2">2-Methylisocitrate lyase, PEP mutase family</fullName>
    </submittedName>
</protein>
<dbReference type="PANTHER" id="PTHR42905:SF16">
    <property type="entry name" value="CARBOXYPHOSPHONOENOLPYRUVATE PHOSPHONOMUTASE-LIKE PROTEIN (AFU_ORTHOLOGUE AFUA_5G07230)"/>
    <property type="match status" value="1"/>
</dbReference>
<dbReference type="Pfam" id="PF13714">
    <property type="entry name" value="PEP_mutase"/>
    <property type="match status" value="1"/>
</dbReference>
<dbReference type="PANTHER" id="PTHR42905">
    <property type="entry name" value="PHOSPHOENOLPYRUVATE CARBOXYLASE"/>
    <property type="match status" value="1"/>
</dbReference>
<dbReference type="Proteomes" id="UP000199371">
    <property type="component" value="Unassembled WGS sequence"/>
</dbReference>
<dbReference type="RefSeq" id="WP_092789224.1">
    <property type="nucleotide sequence ID" value="NZ_FNXF01000001.1"/>
</dbReference>
<sequence length="264" mass="28695">MSAAVQRFMQLHQQSQPFILVNVWDAASLMLAQQQGAVAVATSSAALAWSLGYADGSALPATELIAAVQRLLRVSTVPLSIDIEQGYSDDPRQVAQLVKQLAQAGIAGINLEDGRDKPEQLAEKITACRQLLAGIPLFINARTDVYLSQLCNADAAVDECITRLKRYQQAGADGAFIPGLTDLAAVTQLHRQLTLPINLMGWPADATHNTLNEAGVKRISSGPALFLQCYNYYQQACRSFLQIEQLEEQALTYAGLNQLFSQPH</sequence>